<reference evidence="3" key="1">
    <citation type="submission" date="2022-11" db="EMBL/GenBank/DDBJ databases">
        <title>Hoeflea poritis sp. nov., isolated from scleractinian coral Porites lutea.</title>
        <authorList>
            <person name="Zhang G."/>
            <person name="Wei Q."/>
            <person name="Cai L."/>
        </authorList>
    </citation>
    <scope>NUCLEOTIDE SEQUENCE</scope>
    <source>
        <strain evidence="3">E7-10</strain>
    </source>
</reference>
<dbReference type="Gene3D" id="2.180.10.10">
    <property type="entry name" value="RHS repeat-associated core"/>
    <property type="match status" value="1"/>
</dbReference>
<feature type="compositionally biased region" description="Basic and acidic residues" evidence="1">
    <location>
        <begin position="60"/>
        <end position="72"/>
    </location>
</feature>
<evidence type="ECO:0000259" key="2">
    <source>
        <dbReference type="Pfam" id="PF15526"/>
    </source>
</evidence>
<dbReference type="EMBL" id="JAPJZH010000044">
    <property type="protein sequence ID" value="MDA4848909.1"/>
    <property type="molecule type" value="Genomic_DNA"/>
</dbReference>
<comment type="caution">
    <text evidence="3">The sequence shown here is derived from an EMBL/GenBank/DDBJ whole genome shotgun (WGS) entry which is preliminary data.</text>
</comment>
<feature type="region of interest" description="Disordered" evidence="1">
    <location>
        <begin position="1"/>
        <end position="152"/>
    </location>
</feature>
<accession>A0ABT4VW35</accession>
<dbReference type="Gene3D" id="3.10.380.20">
    <property type="entry name" value="Novel toxin 21 (CdiA), C-terminal domain"/>
    <property type="match status" value="1"/>
</dbReference>
<dbReference type="InterPro" id="IPR028190">
    <property type="entry name" value="Ntox21"/>
</dbReference>
<dbReference type="RefSeq" id="WP_271092791.1">
    <property type="nucleotide sequence ID" value="NZ_JAPJZH010000044.1"/>
</dbReference>
<dbReference type="InterPro" id="IPR022385">
    <property type="entry name" value="Rhs_assc_core"/>
</dbReference>
<evidence type="ECO:0000256" key="1">
    <source>
        <dbReference type="SAM" id="MobiDB-lite"/>
    </source>
</evidence>
<evidence type="ECO:0000313" key="4">
    <source>
        <dbReference type="Proteomes" id="UP001148313"/>
    </source>
</evidence>
<protein>
    <submittedName>
        <fullName evidence="3">Toxin C-terminal domain-containing protein</fullName>
    </submittedName>
</protein>
<name>A0ABT4VW35_9HYPH</name>
<proteinExistence type="predicted"/>
<feature type="domain" description="Novel toxin 21" evidence="2">
    <location>
        <begin position="174"/>
        <end position="236"/>
    </location>
</feature>
<dbReference type="CDD" id="cd20685">
    <property type="entry name" value="CdiA-CT_Ecl_RNase-like"/>
    <property type="match status" value="1"/>
</dbReference>
<dbReference type="Pfam" id="PF15526">
    <property type="entry name" value="Ntox21"/>
    <property type="match status" value="1"/>
</dbReference>
<dbReference type="Proteomes" id="UP001148313">
    <property type="component" value="Unassembled WGS sequence"/>
</dbReference>
<feature type="compositionally biased region" description="Polar residues" evidence="1">
    <location>
        <begin position="94"/>
        <end position="103"/>
    </location>
</feature>
<feature type="compositionally biased region" description="Polar residues" evidence="1">
    <location>
        <begin position="188"/>
        <end position="198"/>
    </location>
</feature>
<dbReference type="InterPro" id="IPR038181">
    <property type="entry name" value="Ntox21_sf"/>
</dbReference>
<evidence type="ECO:0000313" key="3">
    <source>
        <dbReference type="EMBL" id="MDA4848909.1"/>
    </source>
</evidence>
<feature type="non-terminal residue" evidence="3">
    <location>
        <position position="1"/>
    </location>
</feature>
<dbReference type="NCBIfam" id="TIGR03696">
    <property type="entry name" value="Rhs_assc_core"/>
    <property type="match status" value="1"/>
</dbReference>
<gene>
    <name evidence="3" type="ORF">OOZ53_26425</name>
</gene>
<organism evidence="3 4">
    <name type="scientific">Hoeflea poritis</name>
    <dbReference type="NCBI Taxonomy" id="2993659"/>
    <lineage>
        <taxon>Bacteria</taxon>
        <taxon>Pseudomonadati</taxon>
        <taxon>Pseudomonadota</taxon>
        <taxon>Alphaproteobacteria</taxon>
        <taxon>Hyphomicrobiales</taxon>
        <taxon>Rhizobiaceae</taxon>
        <taxon>Hoeflea</taxon>
    </lineage>
</organism>
<keyword evidence="4" id="KW-1185">Reference proteome</keyword>
<feature type="region of interest" description="Disordered" evidence="1">
    <location>
        <begin position="182"/>
        <end position="210"/>
    </location>
</feature>
<sequence length="241" mass="26399">DPSFGRFISPDDWDPIIDGVGPNRYAYAQNDPVNKSDPNGHAIDPQDLTGEQAGSYTDPDAGREPTEAEKQMADSLPHLPGIDRGPQNAKEKWNSYQKIATPTSRPPVPMRDLRKGSKRSHPSEATPPNRPSGNKESVAAPVPPSGVGPTVDARARANLASSKNSLINAIRKQAEKLGYKKRIPPQKSPFNSHGQPVFTNGKKYISPDADGHNVTNGWKMFDSKGRRTGTWDFDLKNRIKD</sequence>